<comment type="caution">
    <text evidence="1">The sequence shown here is derived from an EMBL/GenBank/DDBJ whole genome shotgun (WGS) entry which is preliminary data.</text>
</comment>
<evidence type="ECO:0000313" key="2">
    <source>
        <dbReference type="Proteomes" id="UP001174909"/>
    </source>
</evidence>
<accession>A0AA35WKS1</accession>
<keyword evidence="2" id="KW-1185">Reference proteome</keyword>
<dbReference type="Proteomes" id="UP001174909">
    <property type="component" value="Unassembled WGS sequence"/>
</dbReference>
<dbReference type="AlphaFoldDB" id="A0AA35WKS1"/>
<evidence type="ECO:0000313" key="1">
    <source>
        <dbReference type="EMBL" id="CAI8020726.1"/>
    </source>
</evidence>
<proteinExistence type="predicted"/>
<protein>
    <submittedName>
        <fullName evidence="1">Uncharacterized protein</fullName>
    </submittedName>
</protein>
<name>A0AA35WKS1_GEOBA</name>
<organism evidence="1 2">
    <name type="scientific">Geodia barretti</name>
    <name type="common">Barrett's horny sponge</name>
    <dbReference type="NCBI Taxonomy" id="519541"/>
    <lineage>
        <taxon>Eukaryota</taxon>
        <taxon>Metazoa</taxon>
        <taxon>Porifera</taxon>
        <taxon>Demospongiae</taxon>
        <taxon>Heteroscleromorpha</taxon>
        <taxon>Tetractinellida</taxon>
        <taxon>Astrophorina</taxon>
        <taxon>Geodiidae</taxon>
        <taxon>Geodia</taxon>
    </lineage>
</organism>
<gene>
    <name evidence="1" type="ORF">GBAR_LOCUS12369</name>
</gene>
<sequence>MDNPYIAGNYSDYVLPAPSSSADSKMTVTPATTGHATVVTTGRKDGGKTLTFSAAVSEKTTPT</sequence>
<reference evidence="1" key="1">
    <citation type="submission" date="2023-03" db="EMBL/GenBank/DDBJ databases">
        <authorList>
            <person name="Steffen K."/>
            <person name="Cardenas P."/>
        </authorList>
    </citation>
    <scope>NUCLEOTIDE SEQUENCE</scope>
</reference>
<dbReference type="EMBL" id="CASHTH010001843">
    <property type="protein sequence ID" value="CAI8020726.1"/>
    <property type="molecule type" value="Genomic_DNA"/>
</dbReference>
<feature type="non-terminal residue" evidence="1">
    <location>
        <position position="1"/>
    </location>
</feature>